<dbReference type="Gene3D" id="1.20.140.150">
    <property type="match status" value="1"/>
</dbReference>
<keyword evidence="7" id="KW-1185">Reference proteome</keyword>
<dbReference type="RefSeq" id="XP_022257813.1">
    <property type="nucleotide sequence ID" value="XM_022402105.1"/>
</dbReference>
<accession>A0ABM1TPK5</accession>
<feature type="transmembrane region" description="Helical" evidence="6">
    <location>
        <begin position="38"/>
        <end position="64"/>
    </location>
</feature>
<evidence type="ECO:0000256" key="3">
    <source>
        <dbReference type="ARBA" id="ARBA00022692"/>
    </source>
</evidence>
<dbReference type="RefSeq" id="XP_022257812.1">
    <property type="nucleotide sequence ID" value="XM_022402104.1"/>
</dbReference>
<evidence type="ECO:0000313" key="10">
    <source>
        <dbReference type="RefSeq" id="XP_022257813.1"/>
    </source>
</evidence>
<dbReference type="GeneID" id="111089488"/>
<evidence type="ECO:0000313" key="9">
    <source>
        <dbReference type="RefSeq" id="XP_022257812.1"/>
    </source>
</evidence>
<dbReference type="Pfam" id="PF25807">
    <property type="entry name" value="Clarin-2"/>
    <property type="match status" value="1"/>
</dbReference>
<organism evidence="7 8">
    <name type="scientific">Limulus polyphemus</name>
    <name type="common">Atlantic horseshoe crab</name>
    <dbReference type="NCBI Taxonomy" id="6850"/>
    <lineage>
        <taxon>Eukaryota</taxon>
        <taxon>Metazoa</taxon>
        <taxon>Ecdysozoa</taxon>
        <taxon>Arthropoda</taxon>
        <taxon>Chelicerata</taxon>
        <taxon>Merostomata</taxon>
        <taxon>Xiphosura</taxon>
        <taxon>Limulidae</taxon>
        <taxon>Limulus</taxon>
    </lineage>
</organism>
<evidence type="ECO:0000313" key="8">
    <source>
        <dbReference type="RefSeq" id="XP_022257811.1"/>
    </source>
</evidence>
<reference evidence="8 9" key="1">
    <citation type="submission" date="2025-05" db="UniProtKB">
        <authorList>
            <consortium name="RefSeq"/>
        </authorList>
    </citation>
    <scope>IDENTIFICATION</scope>
    <source>
        <tissue evidence="8 9">Muscle</tissue>
    </source>
</reference>
<evidence type="ECO:0000313" key="7">
    <source>
        <dbReference type="Proteomes" id="UP000694941"/>
    </source>
</evidence>
<dbReference type="PANTHER" id="PTHR31548:SF1">
    <property type="entry name" value="LD47387P"/>
    <property type="match status" value="1"/>
</dbReference>
<evidence type="ECO:0000256" key="1">
    <source>
        <dbReference type="ARBA" id="ARBA00004141"/>
    </source>
</evidence>
<keyword evidence="3 6" id="KW-0812">Transmembrane</keyword>
<protein>
    <submittedName>
        <fullName evidence="8 9">Clarin-3-like</fullName>
    </submittedName>
</protein>
<comment type="similarity">
    <text evidence="2">Belongs to the clarin family.</text>
</comment>
<evidence type="ECO:0000256" key="2">
    <source>
        <dbReference type="ARBA" id="ARBA00005787"/>
    </source>
</evidence>
<evidence type="ECO:0000256" key="4">
    <source>
        <dbReference type="ARBA" id="ARBA00022989"/>
    </source>
</evidence>
<keyword evidence="5 6" id="KW-0472">Membrane</keyword>
<feature type="transmembrane region" description="Helical" evidence="6">
    <location>
        <begin position="76"/>
        <end position="101"/>
    </location>
</feature>
<dbReference type="PANTHER" id="PTHR31548">
    <property type="entry name" value="CLARIN"/>
    <property type="match status" value="1"/>
</dbReference>
<gene>
    <name evidence="8 9 10" type="primary">LOC111089488</name>
</gene>
<evidence type="ECO:0000256" key="5">
    <source>
        <dbReference type="ARBA" id="ARBA00023136"/>
    </source>
</evidence>
<comment type="subcellular location">
    <subcellularLocation>
        <location evidence="1">Membrane</location>
        <topology evidence="1">Multi-pass membrane protein</topology>
    </subcellularLocation>
</comment>
<name>A0ABM1TPK5_LIMPO</name>
<evidence type="ECO:0000256" key="6">
    <source>
        <dbReference type="SAM" id="Phobius"/>
    </source>
</evidence>
<sequence length="177" mass="20376">MYSHQKTPEDRRKELEESLHLNSTVMGENQKYPSFFNFGLWTMTITFLVMALLFGLLGAIFGVLNTVTTPVELITGMLGLYVWNILGAIASLMTIIMWAVLFHTALKNNIMTQEEIEEKWTSKDKAYLSNSFWYVLIALIFYLLNNVLIYLAITQPWERRQPKAAPDQNPSGVIMLY</sequence>
<dbReference type="Proteomes" id="UP000694941">
    <property type="component" value="Unplaced"/>
</dbReference>
<proteinExistence type="inferred from homology"/>
<dbReference type="RefSeq" id="XP_022257811.1">
    <property type="nucleotide sequence ID" value="XM_022402103.1"/>
</dbReference>
<keyword evidence="4 6" id="KW-1133">Transmembrane helix</keyword>
<dbReference type="InterPro" id="IPR026748">
    <property type="entry name" value="Clarin"/>
</dbReference>
<feature type="transmembrane region" description="Helical" evidence="6">
    <location>
        <begin position="132"/>
        <end position="153"/>
    </location>
</feature>